<sequence length="342" mass="35149">MPASRRRLLGGLLVAPTLGTTLGTTTLGLWAGRIAPAAAQTGGAAPIRVIVPNAAGGVADLTARTVGQAMAEKLRQPVVIDNRPGAGGIVAGQALLGAAPDGSTLMVATNANAISRSLFRHLPFDPIRDFAPVGLMGSFSIALLVAPNSPIRDVDALLRKLKADPAGTNIGTISVGSTQNLAAELFRISTGLDATIVPFSGTPALLTGLLRGDVTVAFEIVAPLMGQLKDGSLRAIAVTSAARAANLPEVPTLREAADIPGLRDFDVTSWNALVAPARTPEPAVARLNGALNEVLADAGIRRQLLDAGVEAHGGTPAALGQLMEREAAKWARVIEQARIERQ</sequence>
<dbReference type="AlphaFoldDB" id="A0A9X2BWP0"/>
<comment type="caution">
    <text evidence="2">The sequence shown here is derived from an EMBL/GenBank/DDBJ whole genome shotgun (WGS) entry which is preliminary data.</text>
</comment>
<dbReference type="SUPFAM" id="SSF53850">
    <property type="entry name" value="Periplasmic binding protein-like II"/>
    <property type="match status" value="1"/>
</dbReference>
<evidence type="ECO:0000313" key="2">
    <source>
        <dbReference type="EMBL" id="MCK8786266.1"/>
    </source>
</evidence>
<evidence type="ECO:0000313" key="3">
    <source>
        <dbReference type="Proteomes" id="UP001139516"/>
    </source>
</evidence>
<keyword evidence="3" id="KW-1185">Reference proteome</keyword>
<reference evidence="2" key="1">
    <citation type="submission" date="2022-04" db="EMBL/GenBank/DDBJ databases">
        <title>Roseomonas acroporae sp. nov., isolated from coral Acropora digitifera.</title>
        <authorList>
            <person name="Sun H."/>
        </authorList>
    </citation>
    <scope>NUCLEOTIDE SEQUENCE</scope>
    <source>
        <strain evidence="2">NAR14</strain>
    </source>
</reference>
<proteinExistence type="inferred from homology"/>
<protein>
    <submittedName>
        <fullName evidence="2">Tripartite tricarboxylate transporter substrate-binding protein</fullName>
    </submittedName>
</protein>
<dbReference type="InterPro" id="IPR042100">
    <property type="entry name" value="Bug_dom1"/>
</dbReference>
<dbReference type="EMBL" id="JALPRX010000078">
    <property type="protein sequence ID" value="MCK8786266.1"/>
    <property type="molecule type" value="Genomic_DNA"/>
</dbReference>
<dbReference type="Proteomes" id="UP001139516">
    <property type="component" value="Unassembled WGS sequence"/>
</dbReference>
<dbReference type="PANTHER" id="PTHR42928">
    <property type="entry name" value="TRICARBOXYLATE-BINDING PROTEIN"/>
    <property type="match status" value="1"/>
</dbReference>
<dbReference type="PIRSF" id="PIRSF017082">
    <property type="entry name" value="YflP"/>
    <property type="match status" value="1"/>
</dbReference>
<dbReference type="PANTHER" id="PTHR42928:SF5">
    <property type="entry name" value="BLR1237 PROTEIN"/>
    <property type="match status" value="1"/>
</dbReference>
<name>A0A9X2BWP0_9PROT</name>
<dbReference type="Gene3D" id="3.40.190.150">
    <property type="entry name" value="Bordetella uptake gene, domain 1"/>
    <property type="match status" value="1"/>
</dbReference>
<dbReference type="InterPro" id="IPR005064">
    <property type="entry name" value="BUG"/>
</dbReference>
<dbReference type="Gene3D" id="3.40.190.10">
    <property type="entry name" value="Periplasmic binding protein-like II"/>
    <property type="match status" value="1"/>
</dbReference>
<gene>
    <name evidence="2" type="ORF">M0638_17965</name>
</gene>
<evidence type="ECO:0000256" key="1">
    <source>
        <dbReference type="ARBA" id="ARBA00006987"/>
    </source>
</evidence>
<dbReference type="RefSeq" id="WP_248668379.1">
    <property type="nucleotide sequence ID" value="NZ_JALPRX010000078.1"/>
</dbReference>
<comment type="similarity">
    <text evidence="1">Belongs to the UPF0065 (bug) family.</text>
</comment>
<organism evidence="2 3">
    <name type="scientific">Roseomonas acroporae</name>
    <dbReference type="NCBI Taxonomy" id="2937791"/>
    <lineage>
        <taxon>Bacteria</taxon>
        <taxon>Pseudomonadati</taxon>
        <taxon>Pseudomonadota</taxon>
        <taxon>Alphaproteobacteria</taxon>
        <taxon>Acetobacterales</taxon>
        <taxon>Roseomonadaceae</taxon>
        <taxon>Roseomonas</taxon>
    </lineage>
</organism>
<dbReference type="Pfam" id="PF03401">
    <property type="entry name" value="TctC"/>
    <property type="match status" value="1"/>
</dbReference>
<accession>A0A9X2BWP0</accession>